<evidence type="ECO:0000256" key="2">
    <source>
        <dbReference type="ARBA" id="ARBA00022741"/>
    </source>
</evidence>
<dbReference type="RefSeq" id="WP_093319267.1">
    <property type="nucleotide sequence ID" value="NZ_FOHV01000010.1"/>
</dbReference>
<accession>A0A1I0C910</accession>
<dbReference type="InterPro" id="IPR027417">
    <property type="entry name" value="P-loop_NTPase"/>
</dbReference>
<dbReference type="PANTHER" id="PTHR42781:SF4">
    <property type="entry name" value="SPERMIDINE_PUTRESCINE IMPORT ATP-BINDING PROTEIN POTA"/>
    <property type="match status" value="1"/>
</dbReference>
<dbReference type="SMART" id="SM00382">
    <property type="entry name" value="AAA"/>
    <property type="match status" value="1"/>
</dbReference>
<dbReference type="EMBL" id="FOHV01000010">
    <property type="protein sequence ID" value="SET15614.1"/>
    <property type="molecule type" value="Genomic_DNA"/>
</dbReference>
<reference evidence="6" key="1">
    <citation type="submission" date="2016-10" db="EMBL/GenBank/DDBJ databases">
        <authorList>
            <person name="Varghese N."/>
            <person name="Submissions S."/>
        </authorList>
    </citation>
    <scope>NUCLEOTIDE SEQUENCE [LARGE SCALE GENOMIC DNA]</scope>
    <source>
        <strain evidence="6">DSM 18579</strain>
    </source>
</reference>
<dbReference type="GO" id="GO:0005524">
    <property type="term" value="F:ATP binding"/>
    <property type="evidence" value="ECO:0007669"/>
    <property type="project" value="UniProtKB-KW"/>
</dbReference>
<dbReference type="InterPro" id="IPR003593">
    <property type="entry name" value="AAA+_ATPase"/>
</dbReference>
<name>A0A1I0C910_9GAMM</name>
<keyword evidence="1" id="KW-0813">Transport</keyword>
<dbReference type="InterPro" id="IPR003439">
    <property type="entry name" value="ABC_transporter-like_ATP-bd"/>
</dbReference>
<evidence type="ECO:0000259" key="4">
    <source>
        <dbReference type="PROSITE" id="PS50893"/>
    </source>
</evidence>
<dbReference type="PANTHER" id="PTHR42781">
    <property type="entry name" value="SPERMIDINE/PUTRESCINE IMPORT ATP-BINDING PROTEIN POTA"/>
    <property type="match status" value="1"/>
</dbReference>
<dbReference type="SUPFAM" id="SSF52540">
    <property type="entry name" value="P-loop containing nucleoside triphosphate hydrolases"/>
    <property type="match status" value="1"/>
</dbReference>
<evidence type="ECO:0000256" key="1">
    <source>
        <dbReference type="ARBA" id="ARBA00022448"/>
    </source>
</evidence>
<dbReference type="PROSITE" id="PS50893">
    <property type="entry name" value="ABC_TRANSPORTER_2"/>
    <property type="match status" value="1"/>
</dbReference>
<evidence type="ECO:0000313" key="5">
    <source>
        <dbReference type="EMBL" id="SET15614.1"/>
    </source>
</evidence>
<evidence type="ECO:0000256" key="3">
    <source>
        <dbReference type="ARBA" id="ARBA00022840"/>
    </source>
</evidence>
<evidence type="ECO:0000313" key="6">
    <source>
        <dbReference type="Proteomes" id="UP000242642"/>
    </source>
</evidence>
<dbReference type="STRING" id="1123402.SAMN02583745_01509"/>
<dbReference type="InterPro" id="IPR050093">
    <property type="entry name" value="ABC_SmlMolc_Importer"/>
</dbReference>
<dbReference type="Gene3D" id="3.40.50.300">
    <property type="entry name" value="P-loop containing nucleotide triphosphate hydrolases"/>
    <property type="match status" value="1"/>
</dbReference>
<keyword evidence="3 5" id="KW-0067">ATP-binding</keyword>
<proteinExistence type="predicted"/>
<dbReference type="OrthoDB" id="9802264at2"/>
<feature type="domain" description="ABC transporter" evidence="4">
    <location>
        <begin position="4"/>
        <end position="214"/>
    </location>
</feature>
<keyword evidence="6" id="KW-1185">Reference proteome</keyword>
<dbReference type="Pfam" id="PF00005">
    <property type="entry name" value="ABC_tran"/>
    <property type="match status" value="1"/>
</dbReference>
<dbReference type="Proteomes" id="UP000242642">
    <property type="component" value="Unassembled WGS sequence"/>
</dbReference>
<sequence>MLKINQVNIVKRTSPDTAFLTLDVTINPGEIVTLMGPSGSGKSTLLNYILGHLPPAFIASGAIELNGLDITDKSPYLRKIGILYQTGLLFPHLTVFENVALGLSETVSKSERIARISELLDKVGLLHCMNRMPETLSGGEYIRVALVRTLASNPKALLLDEPFSKLDEQRREEVRAWVFDYALIHQIPVLLVTHDKQDAIAAASRIIEINATNTP</sequence>
<protein>
    <submittedName>
        <fullName evidence="5">Putative thiamine transport system ATP-binding protein</fullName>
    </submittedName>
</protein>
<dbReference type="AlphaFoldDB" id="A0A1I0C910"/>
<organism evidence="5 6">
    <name type="scientific">Thorsellia anophelis DSM 18579</name>
    <dbReference type="NCBI Taxonomy" id="1123402"/>
    <lineage>
        <taxon>Bacteria</taxon>
        <taxon>Pseudomonadati</taxon>
        <taxon>Pseudomonadota</taxon>
        <taxon>Gammaproteobacteria</taxon>
        <taxon>Enterobacterales</taxon>
        <taxon>Thorselliaceae</taxon>
        <taxon>Thorsellia</taxon>
    </lineage>
</organism>
<keyword evidence="2" id="KW-0547">Nucleotide-binding</keyword>
<gene>
    <name evidence="5" type="ORF">SAMN02583745_01509</name>
</gene>
<dbReference type="GO" id="GO:0016887">
    <property type="term" value="F:ATP hydrolysis activity"/>
    <property type="evidence" value="ECO:0007669"/>
    <property type="project" value="InterPro"/>
</dbReference>